<organism evidence="1 2">
    <name type="scientific">Coemansia aciculifera</name>
    <dbReference type="NCBI Taxonomy" id="417176"/>
    <lineage>
        <taxon>Eukaryota</taxon>
        <taxon>Fungi</taxon>
        <taxon>Fungi incertae sedis</taxon>
        <taxon>Zoopagomycota</taxon>
        <taxon>Kickxellomycotina</taxon>
        <taxon>Kickxellomycetes</taxon>
        <taxon>Kickxellales</taxon>
        <taxon>Kickxellaceae</taxon>
        <taxon>Coemansia</taxon>
    </lineage>
</organism>
<keyword evidence="2" id="KW-1185">Reference proteome</keyword>
<evidence type="ECO:0000313" key="1">
    <source>
        <dbReference type="EMBL" id="KAJ2859440.1"/>
    </source>
</evidence>
<evidence type="ECO:0000313" key="2">
    <source>
        <dbReference type="Proteomes" id="UP001140074"/>
    </source>
</evidence>
<gene>
    <name evidence="1" type="ORF">GGH94_006100</name>
</gene>
<proteinExistence type="predicted"/>
<dbReference type="AlphaFoldDB" id="A0A9W8M0N3"/>
<sequence length="493" mass="56138">MLGYATNLLAKELRFESDIASVYSGKAQQLLDDAPYEGCAFPLVRNIIFDFAIDDGISEYGEDWDRIGEELGVLLRRTQHSWIRLVNVGDRSGWTVDETRQFQRLFDSGVKPPTRQRDAALSGSFWAAADDETLLKMVDGSAMNTAAKWEQAGKALGRSAIACKWQFAVVNHSRKHIQATVDSQSLVTSEVQRQRESSSDVDWLQVCQATGLGMRKRLELSQYDVGKASWHYDPDSFSQSMADCIAGFIKEHYLASIPVNYRAVSNFMWVTMEDCKFKWTESEYERAAALRARGLTFKEAARHLSPTLTGPIVCSALNRYSLPNPAQEPISSDKLEEINRLVDEYAGKHPVVEIMDKIRIQLSLGDRRNYYSLLALRIAAHPHYKVKIRDINYNDLAIRIAMGRAAKKQAAKDLDIPYYFLDRRLRDLNSRQFSSRWTEEETRKLLDYVQIGDSTPDIAYFSKLLGTKSSKQCCRKIDLLRSKCILPRLAKTR</sequence>
<evidence type="ECO:0008006" key="3">
    <source>
        <dbReference type="Google" id="ProtNLM"/>
    </source>
</evidence>
<accession>A0A9W8M0N3</accession>
<dbReference type="InterPro" id="IPR009057">
    <property type="entry name" value="Homeodomain-like_sf"/>
</dbReference>
<reference evidence="1" key="1">
    <citation type="submission" date="2022-07" db="EMBL/GenBank/DDBJ databases">
        <title>Phylogenomic reconstructions and comparative analyses of Kickxellomycotina fungi.</title>
        <authorList>
            <person name="Reynolds N.K."/>
            <person name="Stajich J.E."/>
            <person name="Barry K."/>
            <person name="Grigoriev I.V."/>
            <person name="Crous P."/>
            <person name="Smith M.E."/>
        </authorList>
    </citation>
    <scope>NUCLEOTIDE SEQUENCE</scope>
    <source>
        <strain evidence="1">RSA 476</strain>
    </source>
</reference>
<dbReference type="SUPFAM" id="SSF46689">
    <property type="entry name" value="Homeodomain-like"/>
    <property type="match status" value="1"/>
</dbReference>
<dbReference type="EMBL" id="JANBUY010000390">
    <property type="protein sequence ID" value="KAJ2859440.1"/>
    <property type="molecule type" value="Genomic_DNA"/>
</dbReference>
<dbReference type="Proteomes" id="UP001140074">
    <property type="component" value="Unassembled WGS sequence"/>
</dbReference>
<protein>
    <recommendedName>
        <fullName evidence="3">Myb-like domain-containing protein</fullName>
    </recommendedName>
</protein>
<comment type="caution">
    <text evidence="1">The sequence shown here is derived from an EMBL/GenBank/DDBJ whole genome shotgun (WGS) entry which is preliminary data.</text>
</comment>
<name>A0A9W8M0N3_9FUNG</name>